<evidence type="ECO:0000256" key="1">
    <source>
        <dbReference type="ARBA" id="ARBA00023015"/>
    </source>
</evidence>
<dbReference type="InterPro" id="IPR001647">
    <property type="entry name" value="HTH_TetR"/>
</dbReference>
<keyword evidence="7" id="KW-1185">Reference proteome</keyword>
<dbReference type="Proteomes" id="UP000677082">
    <property type="component" value="Unassembled WGS sequence"/>
</dbReference>
<dbReference type="InterPro" id="IPR023772">
    <property type="entry name" value="DNA-bd_HTH_TetR-type_CS"/>
</dbReference>
<proteinExistence type="predicted"/>
<feature type="DNA-binding region" description="H-T-H motif" evidence="4">
    <location>
        <begin position="13"/>
        <end position="32"/>
    </location>
</feature>
<feature type="domain" description="HTH tetR-type" evidence="5">
    <location>
        <begin position="1"/>
        <end position="50"/>
    </location>
</feature>
<evidence type="ECO:0000256" key="3">
    <source>
        <dbReference type="ARBA" id="ARBA00023163"/>
    </source>
</evidence>
<dbReference type="Gene3D" id="1.10.357.10">
    <property type="entry name" value="Tetracycline Repressor, domain 2"/>
    <property type="match status" value="1"/>
</dbReference>
<dbReference type="InterPro" id="IPR009057">
    <property type="entry name" value="Homeodomain-like_sf"/>
</dbReference>
<organism evidence="6 7">
    <name type="scientific">Paractinoplanes toevensis</name>
    <dbReference type="NCBI Taxonomy" id="571911"/>
    <lineage>
        <taxon>Bacteria</taxon>
        <taxon>Bacillati</taxon>
        <taxon>Actinomycetota</taxon>
        <taxon>Actinomycetes</taxon>
        <taxon>Micromonosporales</taxon>
        <taxon>Micromonosporaceae</taxon>
        <taxon>Paractinoplanes</taxon>
    </lineage>
</organism>
<dbReference type="PROSITE" id="PS50977">
    <property type="entry name" value="HTH_TETR_2"/>
    <property type="match status" value="1"/>
</dbReference>
<accession>A0A920BQI1</accession>
<dbReference type="SUPFAM" id="SSF46689">
    <property type="entry name" value="Homeodomain-like"/>
    <property type="match status" value="1"/>
</dbReference>
<keyword evidence="3" id="KW-0804">Transcription</keyword>
<keyword evidence="2 4" id="KW-0238">DNA-binding</keyword>
<gene>
    <name evidence="6" type="ORF">Ato02nite_089180</name>
</gene>
<dbReference type="GO" id="GO:0003700">
    <property type="term" value="F:DNA-binding transcription factor activity"/>
    <property type="evidence" value="ECO:0007669"/>
    <property type="project" value="TreeGrafter"/>
</dbReference>
<dbReference type="Pfam" id="PF00440">
    <property type="entry name" value="TetR_N"/>
    <property type="match status" value="1"/>
</dbReference>
<dbReference type="InterPro" id="IPR050109">
    <property type="entry name" value="HTH-type_TetR-like_transc_reg"/>
</dbReference>
<dbReference type="AlphaFoldDB" id="A0A920BQI1"/>
<name>A0A920BQI1_9ACTN</name>
<dbReference type="PANTHER" id="PTHR30055">
    <property type="entry name" value="HTH-TYPE TRANSCRIPTIONAL REGULATOR RUTR"/>
    <property type="match status" value="1"/>
</dbReference>
<evidence type="ECO:0000256" key="4">
    <source>
        <dbReference type="PROSITE-ProRule" id="PRU00335"/>
    </source>
</evidence>
<dbReference type="GO" id="GO:0000976">
    <property type="term" value="F:transcription cis-regulatory region binding"/>
    <property type="evidence" value="ECO:0007669"/>
    <property type="project" value="TreeGrafter"/>
</dbReference>
<reference evidence="6 7" key="1">
    <citation type="submission" date="2021-03" db="EMBL/GenBank/DDBJ databases">
        <title>Whole genome shotgun sequence of Actinoplanes toevensis NBRC 105298.</title>
        <authorList>
            <person name="Komaki H."/>
            <person name="Tamura T."/>
        </authorList>
    </citation>
    <scope>NUCLEOTIDE SEQUENCE [LARGE SCALE GENOMIC DNA]</scope>
    <source>
        <strain evidence="6 7">NBRC 105298</strain>
    </source>
</reference>
<dbReference type="PROSITE" id="PS01081">
    <property type="entry name" value="HTH_TETR_1"/>
    <property type="match status" value="1"/>
</dbReference>
<comment type="caution">
    <text evidence="6">The sequence shown here is derived from an EMBL/GenBank/DDBJ whole genome shotgun (WGS) entry which is preliminary data.</text>
</comment>
<keyword evidence="1" id="KW-0805">Transcription regulation</keyword>
<evidence type="ECO:0000313" key="7">
    <source>
        <dbReference type="Proteomes" id="UP000677082"/>
    </source>
</evidence>
<protein>
    <submittedName>
        <fullName evidence="6">TetR family transcriptional regulator</fullName>
    </submittedName>
</protein>
<evidence type="ECO:0000313" key="6">
    <source>
        <dbReference type="EMBL" id="GIM97125.1"/>
    </source>
</evidence>
<dbReference type="EMBL" id="BOQN01000133">
    <property type="protein sequence ID" value="GIM97125.1"/>
    <property type="molecule type" value="Genomic_DNA"/>
</dbReference>
<dbReference type="PANTHER" id="PTHR30055:SF234">
    <property type="entry name" value="HTH-TYPE TRANSCRIPTIONAL REGULATOR BETI"/>
    <property type="match status" value="1"/>
</dbReference>
<evidence type="ECO:0000256" key="2">
    <source>
        <dbReference type="ARBA" id="ARBA00023125"/>
    </source>
</evidence>
<sequence>MELFEEQGFEATSAVQIAERARVTTRTFFRYFPDKEEIFFADANVLTEALVEELLRTPDLTQPLPAVIRTLAGYDWESLGSREDLRRRGRLIASDPRLLERDLIKQHQMADRFRRALVERGVDPDIAELAAGTGSQIFRAAYRKWLDGDDEADLATITETVMSLLTAIVSPARSPRERRRAPTG</sequence>
<evidence type="ECO:0000259" key="5">
    <source>
        <dbReference type="PROSITE" id="PS50977"/>
    </source>
</evidence>